<evidence type="ECO:0000256" key="23">
    <source>
        <dbReference type="ARBA" id="ARBA00034000"/>
    </source>
</evidence>
<evidence type="ECO:0000256" key="2">
    <source>
        <dbReference type="ARBA" id="ARBA00004401"/>
    </source>
</evidence>
<keyword evidence="10" id="KW-0645">Protease</keyword>
<comment type="similarity">
    <text evidence="4">In the C-terminal section; belongs to the transpeptidase family.</text>
</comment>
<dbReference type="GO" id="GO:0030288">
    <property type="term" value="C:outer membrane-bounded periplasmic space"/>
    <property type="evidence" value="ECO:0007669"/>
    <property type="project" value="TreeGrafter"/>
</dbReference>
<keyword evidence="20" id="KW-0046">Antibiotic resistance</keyword>
<feature type="domain" description="Glycosyl transferase family 51" evidence="27">
    <location>
        <begin position="16"/>
        <end position="186"/>
    </location>
</feature>
<reference evidence="28" key="1">
    <citation type="submission" date="2020-10" db="EMBL/GenBank/DDBJ databases">
        <authorList>
            <person name="Gilroy R."/>
        </authorList>
    </citation>
    <scope>NUCLEOTIDE SEQUENCE</scope>
    <source>
        <strain evidence="28">ChiSjej4B22-8349</strain>
    </source>
</reference>
<comment type="catalytic activity">
    <reaction evidence="23">
        <text>Preferential cleavage: (Ac)2-L-Lys-D-Ala-|-D-Ala. Also transpeptidation of peptidyl-alanyl moieties that are N-acyl substituents of D-alanine.</text>
        <dbReference type="EC" id="3.4.16.4"/>
    </reaction>
</comment>
<sequence>MYSDALAEKPLTEAVEEIQSQSQYTSLSQLPDMYLDAVVAVEDHRFWKHHGFDIIAIGRAVKNNVVAGSLQEGGSTITQQLAKNMYFSLDKTFTRKVAETFMAMKMEREYTKDEILEIYVNTIYFGDGYYGIRQASEGYYGKEPAQLSDDECIMLAGLPNAPSVYSPSVNLELAAERQQYVAEQMEKYGYTGDEEK</sequence>
<dbReference type="InterPro" id="IPR023346">
    <property type="entry name" value="Lysozyme-like_dom_sf"/>
</dbReference>
<evidence type="ECO:0000256" key="3">
    <source>
        <dbReference type="ARBA" id="ARBA00004752"/>
    </source>
</evidence>
<evidence type="ECO:0000256" key="6">
    <source>
        <dbReference type="ARBA" id="ARBA00012448"/>
    </source>
</evidence>
<comment type="function">
    <text evidence="1">Cell wall formation. Synthesis of cross-linked peptidoglycan from the lipid intermediates. The enzyme has a penicillin-insensitive transglycosylase N-terminal domain (formation of linear glycan strands) and a penicillin-sensitive transpeptidase C-terminal domain (cross-linking of the peptide subunits).</text>
</comment>
<evidence type="ECO:0000256" key="1">
    <source>
        <dbReference type="ARBA" id="ARBA00002624"/>
    </source>
</evidence>
<protein>
    <recommendedName>
        <fullName evidence="7">Penicillin-binding protein 1A</fullName>
        <ecNumber evidence="24">2.4.99.28</ecNumber>
        <ecNumber evidence="6">3.4.16.4</ecNumber>
    </recommendedName>
</protein>
<comment type="pathway">
    <text evidence="26">Glycan biosynthesis.</text>
</comment>
<evidence type="ECO:0000256" key="15">
    <source>
        <dbReference type="ARBA" id="ARBA00022960"/>
    </source>
</evidence>
<keyword evidence="16" id="KW-0735">Signal-anchor</keyword>
<keyword evidence="9" id="KW-0121">Carboxypeptidase</keyword>
<dbReference type="GO" id="GO:0008360">
    <property type="term" value="P:regulation of cell shape"/>
    <property type="evidence" value="ECO:0007669"/>
    <property type="project" value="UniProtKB-KW"/>
</dbReference>
<keyword evidence="22" id="KW-0961">Cell wall biogenesis/degradation</keyword>
<evidence type="ECO:0000256" key="19">
    <source>
        <dbReference type="ARBA" id="ARBA00023136"/>
    </source>
</evidence>
<evidence type="ECO:0000256" key="24">
    <source>
        <dbReference type="ARBA" id="ARBA00044770"/>
    </source>
</evidence>
<keyword evidence="18" id="KW-1133">Transmembrane helix</keyword>
<comment type="pathway">
    <text evidence="3">Cell wall biogenesis; peptidoglycan biosynthesis.</text>
</comment>
<evidence type="ECO:0000256" key="4">
    <source>
        <dbReference type="ARBA" id="ARBA00007090"/>
    </source>
</evidence>
<evidence type="ECO:0000256" key="25">
    <source>
        <dbReference type="ARBA" id="ARBA00049902"/>
    </source>
</evidence>
<evidence type="ECO:0000256" key="14">
    <source>
        <dbReference type="ARBA" id="ARBA00022801"/>
    </source>
</evidence>
<evidence type="ECO:0000256" key="20">
    <source>
        <dbReference type="ARBA" id="ARBA00023251"/>
    </source>
</evidence>
<dbReference type="GO" id="GO:0006508">
    <property type="term" value="P:proteolysis"/>
    <property type="evidence" value="ECO:0007669"/>
    <property type="project" value="UniProtKB-KW"/>
</dbReference>
<dbReference type="GO" id="GO:0009002">
    <property type="term" value="F:serine-type D-Ala-D-Ala carboxypeptidase activity"/>
    <property type="evidence" value="ECO:0007669"/>
    <property type="project" value="UniProtKB-EC"/>
</dbReference>
<keyword evidence="14" id="KW-0378">Hydrolase</keyword>
<evidence type="ECO:0000256" key="11">
    <source>
        <dbReference type="ARBA" id="ARBA00022676"/>
    </source>
</evidence>
<keyword evidence="13" id="KW-0812">Transmembrane</keyword>
<proteinExistence type="inferred from homology"/>
<evidence type="ECO:0000256" key="21">
    <source>
        <dbReference type="ARBA" id="ARBA00023268"/>
    </source>
</evidence>
<evidence type="ECO:0000256" key="26">
    <source>
        <dbReference type="ARBA" id="ARBA00060592"/>
    </source>
</evidence>
<keyword evidence="8" id="KW-1003">Cell membrane</keyword>
<dbReference type="Pfam" id="PF00912">
    <property type="entry name" value="Transgly"/>
    <property type="match status" value="1"/>
</dbReference>
<keyword evidence="11" id="KW-0328">Glycosyltransferase</keyword>
<evidence type="ECO:0000256" key="22">
    <source>
        <dbReference type="ARBA" id="ARBA00023316"/>
    </source>
</evidence>
<evidence type="ECO:0000259" key="27">
    <source>
        <dbReference type="Pfam" id="PF00912"/>
    </source>
</evidence>
<dbReference type="InterPro" id="IPR036950">
    <property type="entry name" value="PBP_transglycosylase"/>
</dbReference>
<organism evidence="28 29">
    <name type="scientific">Candidatus Allocopromorpha excrementipullorum</name>
    <dbReference type="NCBI Taxonomy" id="2840743"/>
    <lineage>
        <taxon>Bacteria</taxon>
        <taxon>Bacillati</taxon>
        <taxon>Bacillota</taxon>
        <taxon>Clostridia</taxon>
        <taxon>Eubacteriales</taxon>
        <taxon>Eubacteriaceae</taxon>
        <taxon>Eubacteriaceae incertae sedis</taxon>
        <taxon>Candidatus Allocopromorpha</taxon>
    </lineage>
</organism>
<evidence type="ECO:0000256" key="13">
    <source>
        <dbReference type="ARBA" id="ARBA00022692"/>
    </source>
</evidence>
<dbReference type="Proteomes" id="UP000824130">
    <property type="component" value="Unassembled WGS sequence"/>
</dbReference>
<evidence type="ECO:0000256" key="5">
    <source>
        <dbReference type="ARBA" id="ARBA00007739"/>
    </source>
</evidence>
<dbReference type="AlphaFoldDB" id="A0A9D1N6S3"/>
<dbReference type="GO" id="GO:0008955">
    <property type="term" value="F:peptidoglycan glycosyltransferase activity"/>
    <property type="evidence" value="ECO:0007669"/>
    <property type="project" value="UniProtKB-EC"/>
</dbReference>
<comment type="similarity">
    <text evidence="5">In the N-terminal section; belongs to the glycosyltransferase 51 family.</text>
</comment>
<evidence type="ECO:0000313" key="29">
    <source>
        <dbReference type="Proteomes" id="UP000824130"/>
    </source>
</evidence>
<evidence type="ECO:0000256" key="7">
    <source>
        <dbReference type="ARBA" id="ARBA00018638"/>
    </source>
</evidence>
<evidence type="ECO:0000256" key="18">
    <source>
        <dbReference type="ARBA" id="ARBA00022989"/>
    </source>
</evidence>
<gene>
    <name evidence="28" type="ORF">IAD25_03545</name>
</gene>
<dbReference type="Gene3D" id="1.10.3810.10">
    <property type="entry name" value="Biosynthetic peptidoglycan transglycosylase-like"/>
    <property type="match status" value="1"/>
</dbReference>
<evidence type="ECO:0000256" key="12">
    <source>
        <dbReference type="ARBA" id="ARBA00022679"/>
    </source>
</evidence>
<dbReference type="GO" id="GO:0005886">
    <property type="term" value="C:plasma membrane"/>
    <property type="evidence" value="ECO:0007669"/>
    <property type="project" value="UniProtKB-SubCell"/>
</dbReference>
<name>A0A9D1N6S3_9FIRM</name>
<keyword evidence="12" id="KW-0808">Transferase</keyword>
<dbReference type="GO" id="GO:0046677">
    <property type="term" value="P:response to antibiotic"/>
    <property type="evidence" value="ECO:0007669"/>
    <property type="project" value="UniProtKB-KW"/>
</dbReference>
<keyword evidence="19" id="KW-0472">Membrane</keyword>
<comment type="catalytic activity">
    <reaction evidence="25">
        <text>[GlcNAc-(1-&gt;4)-Mur2Ac(oyl-L-Ala-gamma-D-Glu-L-Lys-D-Ala-D-Ala)](n)-di-trans,octa-cis-undecaprenyl diphosphate + beta-D-GlcNAc-(1-&gt;4)-Mur2Ac(oyl-L-Ala-gamma-D-Glu-L-Lys-D-Ala-D-Ala)-di-trans,octa-cis-undecaprenyl diphosphate = [GlcNAc-(1-&gt;4)-Mur2Ac(oyl-L-Ala-gamma-D-Glu-L-Lys-D-Ala-D-Ala)](n+1)-di-trans,octa-cis-undecaprenyl diphosphate + di-trans,octa-cis-undecaprenyl diphosphate + H(+)</text>
        <dbReference type="Rhea" id="RHEA:23708"/>
        <dbReference type="Rhea" id="RHEA-COMP:9602"/>
        <dbReference type="Rhea" id="RHEA-COMP:9603"/>
        <dbReference type="ChEBI" id="CHEBI:15378"/>
        <dbReference type="ChEBI" id="CHEBI:58405"/>
        <dbReference type="ChEBI" id="CHEBI:60033"/>
        <dbReference type="ChEBI" id="CHEBI:78435"/>
        <dbReference type="EC" id="2.4.99.28"/>
    </reaction>
</comment>
<evidence type="ECO:0000256" key="16">
    <source>
        <dbReference type="ARBA" id="ARBA00022968"/>
    </source>
</evidence>
<keyword evidence="17" id="KW-0573">Peptidoglycan synthesis</keyword>
<dbReference type="PANTHER" id="PTHR32282:SF27">
    <property type="entry name" value="PENICILLIN-BINDING PROTEIN 1A"/>
    <property type="match status" value="1"/>
</dbReference>
<comment type="subcellular location">
    <subcellularLocation>
        <location evidence="2">Cell membrane</location>
        <topology evidence="2">Single-pass type II membrane protein</topology>
    </subcellularLocation>
</comment>
<evidence type="ECO:0000256" key="10">
    <source>
        <dbReference type="ARBA" id="ARBA00022670"/>
    </source>
</evidence>
<dbReference type="InterPro" id="IPR050396">
    <property type="entry name" value="Glycosyltr_51/Transpeptidase"/>
</dbReference>
<evidence type="ECO:0000313" key="28">
    <source>
        <dbReference type="EMBL" id="HIU95767.1"/>
    </source>
</evidence>
<reference evidence="28" key="2">
    <citation type="journal article" date="2021" name="PeerJ">
        <title>Extensive microbial diversity within the chicken gut microbiome revealed by metagenomics and culture.</title>
        <authorList>
            <person name="Gilroy R."/>
            <person name="Ravi A."/>
            <person name="Getino M."/>
            <person name="Pursley I."/>
            <person name="Horton D.L."/>
            <person name="Alikhan N.F."/>
            <person name="Baker D."/>
            <person name="Gharbi K."/>
            <person name="Hall N."/>
            <person name="Watson M."/>
            <person name="Adriaenssens E.M."/>
            <person name="Foster-Nyarko E."/>
            <person name="Jarju S."/>
            <person name="Secka A."/>
            <person name="Antonio M."/>
            <person name="Oren A."/>
            <person name="Chaudhuri R.R."/>
            <person name="La Ragione R."/>
            <person name="Hildebrand F."/>
            <person name="Pallen M.J."/>
        </authorList>
    </citation>
    <scope>NUCLEOTIDE SEQUENCE</scope>
    <source>
        <strain evidence="28">ChiSjej4B22-8349</strain>
    </source>
</reference>
<dbReference type="EC" id="3.4.16.4" evidence="6"/>
<dbReference type="EMBL" id="DVOB01000078">
    <property type="protein sequence ID" value="HIU95767.1"/>
    <property type="molecule type" value="Genomic_DNA"/>
</dbReference>
<dbReference type="InterPro" id="IPR001264">
    <property type="entry name" value="Glyco_trans_51"/>
</dbReference>
<dbReference type="FunFam" id="1.10.3810.10:FF:000001">
    <property type="entry name" value="Penicillin-binding protein 1A"/>
    <property type="match status" value="1"/>
</dbReference>
<keyword evidence="21" id="KW-0511">Multifunctional enzyme</keyword>
<accession>A0A9D1N6S3</accession>
<dbReference type="GO" id="GO:0071555">
    <property type="term" value="P:cell wall organization"/>
    <property type="evidence" value="ECO:0007669"/>
    <property type="project" value="UniProtKB-KW"/>
</dbReference>
<evidence type="ECO:0000256" key="8">
    <source>
        <dbReference type="ARBA" id="ARBA00022475"/>
    </source>
</evidence>
<evidence type="ECO:0000256" key="17">
    <source>
        <dbReference type="ARBA" id="ARBA00022984"/>
    </source>
</evidence>
<dbReference type="EC" id="2.4.99.28" evidence="24"/>
<comment type="caution">
    <text evidence="28">The sequence shown here is derived from an EMBL/GenBank/DDBJ whole genome shotgun (WGS) entry which is preliminary data.</text>
</comment>
<dbReference type="SUPFAM" id="SSF53955">
    <property type="entry name" value="Lysozyme-like"/>
    <property type="match status" value="1"/>
</dbReference>
<dbReference type="GO" id="GO:0009252">
    <property type="term" value="P:peptidoglycan biosynthetic process"/>
    <property type="evidence" value="ECO:0007669"/>
    <property type="project" value="UniProtKB-KW"/>
</dbReference>
<evidence type="ECO:0000256" key="9">
    <source>
        <dbReference type="ARBA" id="ARBA00022645"/>
    </source>
</evidence>
<dbReference type="PANTHER" id="PTHR32282">
    <property type="entry name" value="BINDING PROTEIN TRANSPEPTIDASE, PUTATIVE-RELATED"/>
    <property type="match status" value="1"/>
</dbReference>
<keyword evidence="15" id="KW-0133">Cell shape</keyword>